<dbReference type="RefSeq" id="WP_012228104.1">
    <property type="nucleotide sequence ID" value="NZ_HG422565.1"/>
</dbReference>
<dbReference type="PANTHER" id="PTHR35303">
    <property type="entry name" value="OS02G0197800 PROTEIN"/>
    <property type="match status" value="1"/>
</dbReference>
<comment type="caution">
    <text evidence="5">The sequence shown here is derived from an EMBL/GenBank/DDBJ whole genome shotgun (WGS) entry which is preliminary data.</text>
</comment>
<gene>
    <name evidence="5" type="ORF">BN381_350150</name>
</gene>
<name>R4Z0X7_9ACTN</name>
<dbReference type="STRING" id="1229780.BN381_350150"/>
<dbReference type="OrthoDB" id="9794178at2"/>
<evidence type="ECO:0000256" key="2">
    <source>
        <dbReference type="ARBA" id="ARBA00023004"/>
    </source>
</evidence>
<dbReference type="AlphaFoldDB" id="R4Z0X7"/>
<dbReference type="Gene3D" id="3.30.2020.30">
    <property type="match status" value="1"/>
</dbReference>
<organism evidence="5 6">
    <name type="scientific">Candidatus Neomicrothrix parvicella RN1</name>
    <dbReference type="NCBI Taxonomy" id="1229780"/>
    <lineage>
        <taxon>Bacteria</taxon>
        <taxon>Bacillati</taxon>
        <taxon>Actinomycetota</taxon>
        <taxon>Acidimicrobiia</taxon>
        <taxon>Acidimicrobiales</taxon>
        <taxon>Microthrixaceae</taxon>
        <taxon>Candidatus Neomicrothrix</taxon>
    </lineage>
</organism>
<evidence type="ECO:0000256" key="1">
    <source>
        <dbReference type="ARBA" id="ARBA00022723"/>
    </source>
</evidence>
<dbReference type="GO" id="GO:0046872">
    <property type="term" value="F:metal ion binding"/>
    <property type="evidence" value="ECO:0007669"/>
    <property type="project" value="UniProtKB-KW"/>
</dbReference>
<keyword evidence="6" id="KW-1185">Reference proteome</keyword>
<dbReference type="Pfam" id="PF06155">
    <property type="entry name" value="GBBH-like_N"/>
    <property type="match status" value="1"/>
</dbReference>
<evidence type="ECO:0000259" key="4">
    <source>
        <dbReference type="Pfam" id="PF06155"/>
    </source>
</evidence>
<evidence type="ECO:0000256" key="3">
    <source>
        <dbReference type="SAM" id="MobiDB-lite"/>
    </source>
</evidence>
<feature type="region of interest" description="Disordered" evidence="3">
    <location>
        <begin position="1"/>
        <end position="27"/>
    </location>
</feature>
<dbReference type="InterPro" id="IPR010376">
    <property type="entry name" value="GBBH-like_N"/>
</dbReference>
<reference evidence="5 6" key="1">
    <citation type="journal article" date="2013" name="ISME J.">
        <title>Metabolic model for the filamentous 'Candidatus Microthrix parvicella' based on genomic and metagenomic analyses.</title>
        <authorList>
            <person name="Jon McIlroy S."/>
            <person name="Kristiansen R."/>
            <person name="Albertsen M."/>
            <person name="Michael Karst S."/>
            <person name="Rossetti S."/>
            <person name="Lund Nielsen J."/>
            <person name="Tandoi V."/>
            <person name="James Seviour R."/>
            <person name="Nielsen P.H."/>
        </authorList>
    </citation>
    <scope>NUCLEOTIDE SEQUENCE [LARGE SCALE GENOMIC DNA]</scope>
    <source>
        <strain evidence="5 6">RN1</strain>
    </source>
</reference>
<dbReference type="Proteomes" id="UP000018291">
    <property type="component" value="Unassembled WGS sequence"/>
</dbReference>
<dbReference type="EMBL" id="CANL01000029">
    <property type="protein sequence ID" value="CCM64290.1"/>
    <property type="molecule type" value="Genomic_DNA"/>
</dbReference>
<keyword evidence="1" id="KW-0479">Metal-binding</keyword>
<evidence type="ECO:0000313" key="5">
    <source>
        <dbReference type="EMBL" id="CCM64290.1"/>
    </source>
</evidence>
<dbReference type="HOGENOM" id="CLU_1783345_0_0_11"/>
<proteinExistence type="predicted"/>
<evidence type="ECO:0000313" key="6">
    <source>
        <dbReference type="Proteomes" id="UP000018291"/>
    </source>
</evidence>
<dbReference type="eggNOG" id="COG3536">
    <property type="taxonomic scope" value="Bacteria"/>
</dbReference>
<feature type="domain" description="Gamma-butyrobetaine hydroxylase-like N-terminal" evidence="4">
    <location>
        <begin position="38"/>
        <end position="120"/>
    </location>
</feature>
<sequence length="145" mass="15694">MIDPGSTPAPEMNPAGTTGPPNQTERDRVAVENIEVEKAESVTVTFADGEVAVFGLEDLRRACPCAGCRSRRDQGLEAWPEPRSPRPLLITDAALHGAWALTFTWNDGHSAGIYPFTSLRRWYDGEPTYLPDSGLGGSPKGQPDE</sequence>
<accession>R4Z0X7</accession>
<keyword evidence="2" id="KW-0408">Iron</keyword>
<protein>
    <recommendedName>
        <fullName evidence="4">Gamma-butyrobetaine hydroxylase-like N-terminal domain-containing protein</fullName>
    </recommendedName>
</protein>
<dbReference type="InterPro" id="IPR038492">
    <property type="entry name" value="GBBH-like_N_sf"/>
</dbReference>